<dbReference type="EMBL" id="NCXP01000008">
    <property type="protein sequence ID" value="OSC41285.1"/>
    <property type="molecule type" value="Genomic_DNA"/>
</dbReference>
<feature type="transmembrane region" description="Helical" evidence="2">
    <location>
        <begin position="81"/>
        <end position="104"/>
    </location>
</feature>
<feature type="region of interest" description="Disordered" evidence="1">
    <location>
        <begin position="1"/>
        <end position="20"/>
    </location>
</feature>
<dbReference type="InterPro" id="IPR021215">
    <property type="entry name" value="DUF2752"/>
</dbReference>
<keyword evidence="2" id="KW-0472">Membrane</keyword>
<accession>A0A1X2LVW2</accession>
<evidence type="ECO:0000313" key="4">
    <source>
        <dbReference type="Proteomes" id="UP000193247"/>
    </source>
</evidence>
<protein>
    <recommendedName>
        <fullName evidence="5">DUF2752 domain-containing protein</fullName>
    </recommendedName>
</protein>
<proteinExistence type="predicted"/>
<name>A0A1X2LVW2_9MYCO</name>
<evidence type="ECO:0008006" key="5">
    <source>
        <dbReference type="Google" id="ProtNLM"/>
    </source>
</evidence>
<feature type="transmembrane region" description="Helical" evidence="2">
    <location>
        <begin position="111"/>
        <end position="131"/>
    </location>
</feature>
<evidence type="ECO:0000256" key="1">
    <source>
        <dbReference type="SAM" id="MobiDB-lite"/>
    </source>
</evidence>
<evidence type="ECO:0000256" key="2">
    <source>
        <dbReference type="SAM" id="Phobius"/>
    </source>
</evidence>
<keyword evidence="2" id="KW-1133">Transmembrane helix</keyword>
<comment type="caution">
    <text evidence="3">The sequence shown here is derived from an EMBL/GenBank/DDBJ whole genome shotgun (WGS) entry which is preliminary data.</text>
</comment>
<dbReference type="OrthoDB" id="5966662at2"/>
<reference evidence="3 4" key="1">
    <citation type="submission" date="2017-04" db="EMBL/GenBank/DDBJ databases">
        <title>The new phylogeny of genus Mycobacterium.</title>
        <authorList>
            <person name="Tortoli E."/>
            <person name="Trovato A."/>
            <person name="Cirillo D.M."/>
        </authorList>
    </citation>
    <scope>NUCLEOTIDE SEQUENCE [LARGE SCALE GENOMIC DNA]</scope>
    <source>
        <strain evidence="3 4">TBL 1200985</strain>
    </source>
</reference>
<sequence>MGPSRASGAPTAGAQRGRRHGRYAAASTGALLIGALGYIALVDPHNTNSLYPPCPFKLLTGWNCPACGGLRMTHDLMHGELAASINDNVFLLVGSPVLAGWLVLRRRQGRTALPIPVMIAVAIAVIAWTVLRNLPGFPLVPGN</sequence>
<keyword evidence="2" id="KW-0812">Transmembrane</keyword>
<gene>
    <name evidence="3" type="ORF">B8W66_09420</name>
</gene>
<dbReference type="Pfam" id="PF10825">
    <property type="entry name" value="DUF2752"/>
    <property type="match status" value="1"/>
</dbReference>
<organism evidence="3 4">
    <name type="scientific">Mycobacterium decipiens</name>
    <dbReference type="NCBI Taxonomy" id="1430326"/>
    <lineage>
        <taxon>Bacteria</taxon>
        <taxon>Bacillati</taxon>
        <taxon>Actinomycetota</taxon>
        <taxon>Actinomycetes</taxon>
        <taxon>Mycobacteriales</taxon>
        <taxon>Mycobacteriaceae</taxon>
        <taxon>Mycobacterium</taxon>
    </lineage>
</organism>
<feature type="transmembrane region" description="Helical" evidence="2">
    <location>
        <begin position="21"/>
        <end position="41"/>
    </location>
</feature>
<dbReference type="RefSeq" id="WP_085324770.1">
    <property type="nucleotide sequence ID" value="NZ_NCXP01000008.1"/>
</dbReference>
<dbReference type="STRING" id="1430326.B8W66_09420"/>
<evidence type="ECO:0000313" key="3">
    <source>
        <dbReference type="EMBL" id="OSC41285.1"/>
    </source>
</evidence>
<dbReference type="AlphaFoldDB" id="A0A1X2LVW2"/>
<keyword evidence="4" id="KW-1185">Reference proteome</keyword>
<dbReference type="Proteomes" id="UP000193247">
    <property type="component" value="Unassembled WGS sequence"/>
</dbReference>